<dbReference type="InterPro" id="IPR026341">
    <property type="entry name" value="T9SS_type_B"/>
</dbReference>
<sequence>MQHQSLNILKFLFSTLSILSVFFLSYSQTVLFSDILVSDVGTSNNIGSANTSRNIAVDNIGNIYIAFAGSEGIRVSKSEDRGASFLPSVQISSLSTFVEPEIAINSNGDIFVAWIENSAVTLSISTDSGVSFSTPNAVSATNVFSISCHMTTFDSNVYIVDQSGANVFVNNNNGNGTFTTVNLPTYVYADILTDQNGVVFAPRDNPSLELYDSTDDGQIFNQIPLTGDGDVFFSSYSISDGPCGTFLFVAGEGSIGYKIDTSTGIAEQITFGTNTTAQGRTLFSDNQGTIIDGYRDFNSNLVMSVSFNQGEDFETPIVISDGDSHNISRNTTFNDIVVTYSKNGQVFSTIYTDLLKGIEITEPNPAIDTCAGTNFNLPFTLSGTFAPDTLFTAVLSDEFGNFTNGTTVGQITTNTDNSISISLPNNLENSGQYRLLIESIADCTQSAPITISVGNVQINTIDTISQCANDNGLSFFDLDALTPQIIGSQSNIDVTFYPTENDANNLTNQITTSSNYESASGFVWARGQSTQSVTCFGLISIELEVFDLPAVILAVNLEQCDTDQDGITIFNLNEANILISNNSTYNFSYYTSLNSAETENATDEILNFTSYENVTPLNDVIYARIENENNCYKISEINLAVEATQIPQDFQLIYESCDDTILGSNTDGISNFDFSDATAQIESLFASGQNLETTYYLSENDALQELNSITDITNFRNQLSPNSQTIWVRVDNTDINGCQGLGPHIILNVDSVPINNAIAPYELCSSTGEAEFDLTSKNNEVIGTQTRTIIVRYYTSLENAENDIPIAVPTAFTSAGQTIFVRATFDTNDNGVPDAEECFNAIDMSFDLVVLENPTIFSPTSIDICSTEINTLYNLTIREDEITGNDDSISITYYENQTDFENNTPIPNPENYIHTQLTSDLIVLATAGNSCFSIETLTLNTIIFDEYNFTPNPIEECEVDNDGFDNFDITRIVPDIMNLLDNNPSNDLDANDYIFTYYEFEALASANPENTSAAINNPLSFTNNIPVSQNLYVRVTPIDPLNQQCFVVIPFVIIVNPVPEIAIEDNYVICLSNTEMVVDSDTTVLPNPPIDTMLNSAEYTFQWYSGTEQETIDNPAEILISGATGPTFSPVQEGNYTIIATNNATGCTISATTNVAASYPPEEISIELISAAFSGNNTLQASVIGNGDYEFSLDNGPYQASGTFTNVAGGLHEIFVRDLYNCEIISVTKSIIDYPLYFTPNNDGNHDTWNIKSIANQPDAKIYIFDRYGKLLKQLSPTGAGWDGTYNGNNMPTSDYWFSVEYTEPLDGIKRVFKSHFTLKR</sequence>
<protein>
    <submittedName>
        <fullName evidence="1">T9SS type B sorting domain-containing protein</fullName>
    </submittedName>
</protein>
<dbReference type="SUPFAM" id="SSF50939">
    <property type="entry name" value="Sialidases"/>
    <property type="match status" value="1"/>
</dbReference>
<dbReference type="Proteomes" id="UP001597013">
    <property type="component" value="Unassembled WGS sequence"/>
</dbReference>
<proteinExistence type="predicted"/>
<dbReference type="NCBIfam" id="TIGR04131">
    <property type="entry name" value="Bac_Flav_CTERM"/>
    <property type="match status" value="1"/>
</dbReference>
<gene>
    <name evidence="1" type="ORF">ACFQ1Q_04405</name>
</gene>
<dbReference type="InterPro" id="IPR015943">
    <property type="entry name" value="WD40/YVTN_repeat-like_dom_sf"/>
</dbReference>
<reference evidence="2" key="1">
    <citation type="journal article" date="2019" name="Int. J. Syst. Evol. Microbiol.">
        <title>The Global Catalogue of Microorganisms (GCM) 10K type strain sequencing project: providing services to taxonomists for standard genome sequencing and annotation.</title>
        <authorList>
            <consortium name="The Broad Institute Genomics Platform"/>
            <consortium name="The Broad Institute Genome Sequencing Center for Infectious Disease"/>
            <person name="Wu L."/>
            <person name="Ma J."/>
        </authorList>
    </citation>
    <scope>NUCLEOTIDE SEQUENCE [LARGE SCALE GENOMIC DNA]</scope>
    <source>
        <strain evidence="2">CCUG 62215</strain>
    </source>
</reference>
<evidence type="ECO:0000313" key="2">
    <source>
        <dbReference type="Proteomes" id="UP001597013"/>
    </source>
</evidence>
<keyword evidence="2" id="KW-1185">Reference proteome</keyword>
<accession>A0ABW3N473</accession>
<comment type="caution">
    <text evidence="1">The sequence shown here is derived from an EMBL/GenBank/DDBJ whole genome shotgun (WGS) entry which is preliminary data.</text>
</comment>
<dbReference type="InterPro" id="IPR036278">
    <property type="entry name" value="Sialidase_sf"/>
</dbReference>
<name>A0ABW3N473_9FLAO</name>
<dbReference type="Pfam" id="PF13585">
    <property type="entry name" value="CHU_C"/>
    <property type="match status" value="1"/>
</dbReference>
<evidence type="ECO:0000313" key="1">
    <source>
        <dbReference type="EMBL" id="MFD1062477.1"/>
    </source>
</evidence>
<dbReference type="EMBL" id="JBHTJL010000009">
    <property type="protein sequence ID" value="MFD1062477.1"/>
    <property type="molecule type" value="Genomic_DNA"/>
</dbReference>
<dbReference type="Gene3D" id="2.130.10.10">
    <property type="entry name" value="YVTN repeat-like/Quinoprotein amine dehydrogenase"/>
    <property type="match status" value="1"/>
</dbReference>
<organism evidence="1 2">
    <name type="scientific">Winogradskyella litorisediminis</name>
    <dbReference type="NCBI Taxonomy" id="1156618"/>
    <lineage>
        <taxon>Bacteria</taxon>
        <taxon>Pseudomonadati</taxon>
        <taxon>Bacteroidota</taxon>
        <taxon>Flavobacteriia</taxon>
        <taxon>Flavobacteriales</taxon>
        <taxon>Flavobacteriaceae</taxon>
        <taxon>Winogradskyella</taxon>
    </lineage>
</organism>
<dbReference type="RefSeq" id="WP_386128372.1">
    <property type="nucleotide sequence ID" value="NZ_JBHTJL010000009.1"/>
</dbReference>